<feature type="domain" description="Acyl-CoA dehydrogenase/oxidase C-terminal" evidence="6">
    <location>
        <begin position="236"/>
        <end position="401"/>
    </location>
</feature>
<keyword evidence="4" id="KW-0274">FAD</keyword>
<evidence type="ECO:0008006" key="10">
    <source>
        <dbReference type="Google" id="ProtNLM"/>
    </source>
</evidence>
<dbReference type="InterPro" id="IPR013786">
    <property type="entry name" value="AcylCoA_DH/ox_N"/>
</dbReference>
<proteinExistence type="inferred from homology"/>
<dbReference type="Pfam" id="PF02770">
    <property type="entry name" value="Acyl-CoA_dh_M"/>
    <property type="match status" value="1"/>
</dbReference>
<feature type="domain" description="Acyl-CoA dehydrogenase/oxidase N-terminal" evidence="8">
    <location>
        <begin position="13"/>
        <end position="124"/>
    </location>
</feature>
<dbReference type="SUPFAM" id="SSF56645">
    <property type="entry name" value="Acyl-CoA dehydrogenase NM domain-like"/>
    <property type="match status" value="1"/>
</dbReference>
<dbReference type="GO" id="GO:0050660">
    <property type="term" value="F:flavin adenine dinucleotide binding"/>
    <property type="evidence" value="ECO:0007669"/>
    <property type="project" value="InterPro"/>
</dbReference>
<dbReference type="InterPro" id="IPR006091">
    <property type="entry name" value="Acyl-CoA_Oxase/DH_mid-dom"/>
</dbReference>
<dbReference type="FunFam" id="2.40.110.10:FF:000011">
    <property type="entry name" value="Acyl-CoA dehydrogenase FadE34"/>
    <property type="match status" value="1"/>
</dbReference>
<evidence type="ECO:0000313" key="9">
    <source>
        <dbReference type="EMBL" id="SUZ64637.1"/>
    </source>
</evidence>
<dbReference type="Gene3D" id="1.10.540.10">
    <property type="entry name" value="Acyl-CoA dehydrogenase/oxidase, N-terminal domain"/>
    <property type="match status" value="1"/>
</dbReference>
<dbReference type="PANTHER" id="PTHR43292:SF3">
    <property type="entry name" value="ACYL-COA DEHYDROGENASE FADE29"/>
    <property type="match status" value="1"/>
</dbReference>
<organism evidence="9">
    <name type="scientific">marine metagenome</name>
    <dbReference type="NCBI Taxonomy" id="408172"/>
    <lineage>
        <taxon>unclassified sequences</taxon>
        <taxon>metagenomes</taxon>
        <taxon>ecological metagenomes</taxon>
    </lineage>
</organism>
<dbReference type="InterPro" id="IPR052161">
    <property type="entry name" value="Mycobact_Acyl-CoA_DH"/>
</dbReference>
<comment type="cofactor">
    <cofactor evidence="1">
        <name>FAD</name>
        <dbReference type="ChEBI" id="CHEBI:57692"/>
    </cofactor>
</comment>
<dbReference type="GO" id="GO:0016627">
    <property type="term" value="F:oxidoreductase activity, acting on the CH-CH group of donors"/>
    <property type="evidence" value="ECO:0007669"/>
    <property type="project" value="InterPro"/>
</dbReference>
<evidence type="ECO:0000256" key="2">
    <source>
        <dbReference type="ARBA" id="ARBA00009347"/>
    </source>
</evidence>
<reference evidence="9" key="1">
    <citation type="submission" date="2018-05" db="EMBL/GenBank/DDBJ databases">
        <authorList>
            <person name="Lanie J.A."/>
            <person name="Ng W.-L."/>
            <person name="Kazmierczak K.M."/>
            <person name="Andrzejewski T.M."/>
            <person name="Davidsen T.M."/>
            <person name="Wayne K.J."/>
            <person name="Tettelin H."/>
            <person name="Glass J.I."/>
            <person name="Rusch D."/>
            <person name="Podicherti R."/>
            <person name="Tsui H.-C.T."/>
            <person name="Winkler M.E."/>
        </authorList>
    </citation>
    <scope>NUCLEOTIDE SEQUENCE</scope>
</reference>
<dbReference type="Pfam" id="PF02771">
    <property type="entry name" value="Acyl-CoA_dh_N"/>
    <property type="match status" value="1"/>
</dbReference>
<dbReference type="InterPro" id="IPR036250">
    <property type="entry name" value="AcylCo_DH-like_C"/>
</dbReference>
<protein>
    <recommendedName>
        <fullName evidence="10">Pimeloyl-CoA dehydrogenase large subunit</fullName>
    </recommendedName>
</protein>
<evidence type="ECO:0000259" key="7">
    <source>
        <dbReference type="Pfam" id="PF02770"/>
    </source>
</evidence>
<evidence type="ECO:0000259" key="6">
    <source>
        <dbReference type="Pfam" id="PF00441"/>
    </source>
</evidence>
<accession>A0A381PEI4</accession>
<dbReference type="Gene3D" id="2.40.110.10">
    <property type="entry name" value="Butyryl-CoA Dehydrogenase, subunit A, domain 2"/>
    <property type="match status" value="1"/>
</dbReference>
<dbReference type="InterPro" id="IPR037069">
    <property type="entry name" value="AcylCoA_DH/ox_N_sf"/>
</dbReference>
<evidence type="ECO:0000256" key="3">
    <source>
        <dbReference type="ARBA" id="ARBA00022630"/>
    </source>
</evidence>
<evidence type="ECO:0000256" key="5">
    <source>
        <dbReference type="ARBA" id="ARBA00023002"/>
    </source>
</evidence>
<dbReference type="PANTHER" id="PTHR43292">
    <property type="entry name" value="ACYL-COA DEHYDROGENASE"/>
    <property type="match status" value="1"/>
</dbReference>
<name>A0A381PEI4_9ZZZZ</name>
<dbReference type="AlphaFoldDB" id="A0A381PEI4"/>
<evidence type="ECO:0000256" key="1">
    <source>
        <dbReference type="ARBA" id="ARBA00001974"/>
    </source>
</evidence>
<dbReference type="InterPro" id="IPR009100">
    <property type="entry name" value="AcylCoA_DH/oxidase_NM_dom_sf"/>
</dbReference>
<evidence type="ECO:0000259" key="8">
    <source>
        <dbReference type="Pfam" id="PF02771"/>
    </source>
</evidence>
<sequence length="404" mass="45470">MRLEIVNADFTIEELAFQKEVRTFLGNEFPFEFRTKIDANRRLSKKEIIRWQKILYEKGWAAPTWPVEFGGTGWSQVQRHIFATEMGLIGAPEPVPFGMKMVAPVIMEYGTEEQKNRFLPDILESNVWWCQGYSEPNSGSDLASLKTTAVRDGDEYIVNGAKTWNTYGQYADWIFCLVRTDNTVKKQEGISFLLIDMSSPGITLRPIVLLDGHPEVNEVFFDDVRVPVKNLVGEENKGWTYAKLLLTHERSNIAGVPRGKRRLRGLKRIAADTDDGFGNTMLENPRFKNKLAEAEIQLQALEYSELRTLAALSVGKAPGPESSILKIVGTELAQEMDELFVELAAYSCLPFVPEQFEDGFQGVPLGPGNSAYAALNYFNNRKASIYGGSNEIQRNIICKHVLGL</sequence>
<keyword evidence="3" id="KW-0285">Flavoprotein</keyword>
<gene>
    <name evidence="9" type="ORF">METZ01_LOCUS17491</name>
</gene>
<dbReference type="Gene3D" id="1.20.140.10">
    <property type="entry name" value="Butyryl-CoA Dehydrogenase, subunit A, domain 3"/>
    <property type="match status" value="1"/>
</dbReference>
<comment type="similarity">
    <text evidence="2">Belongs to the acyl-CoA dehydrogenase family.</text>
</comment>
<evidence type="ECO:0000256" key="4">
    <source>
        <dbReference type="ARBA" id="ARBA00022827"/>
    </source>
</evidence>
<dbReference type="InterPro" id="IPR046373">
    <property type="entry name" value="Acyl-CoA_Oxase/DH_mid-dom_sf"/>
</dbReference>
<keyword evidence="5" id="KW-0560">Oxidoreductase</keyword>
<dbReference type="SUPFAM" id="SSF47203">
    <property type="entry name" value="Acyl-CoA dehydrogenase C-terminal domain-like"/>
    <property type="match status" value="1"/>
</dbReference>
<dbReference type="GO" id="GO:0005886">
    <property type="term" value="C:plasma membrane"/>
    <property type="evidence" value="ECO:0007669"/>
    <property type="project" value="TreeGrafter"/>
</dbReference>
<dbReference type="Pfam" id="PF00441">
    <property type="entry name" value="Acyl-CoA_dh_1"/>
    <property type="match status" value="1"/>
</dbReference>
<feature type="domain" description="Acyl-CoA oxidase/dehydrogenase middle" evidence="7">
    <location>
        <begin position="130"/>
        <end position="224"/>
    </location>
</feature>
<dbReference type="EMBL" id="UINC01000939">
    <property type="protein sequence ID" value="SUZ64637.1"/>
    <property type="molecule type" value="Genomic_DNA"/>
</dbReference>
<dbReference type="InterPro" id="IPR009075">
    <property type="entry name" value="AcylCo_DH/oxidase_C"/>
</dbReference>